<accession>A0ABQ5CGZ0</accession>
<gene>
    <name evidence="2" type="ORF">Tco_0895895</name>
</gene>
<evidence type="ECO:0000313" key="3">
    <source>
        <dbReference type="Proteomes" id="UP001151760"/>
    </source>
</evidence>
<proteinExistence type="predicted"/>
<reference evidence="2" key="2">
    <citation type="submission" date="2022-01" db="EMBL/GenBank/DDBJ databases">
        <authorList>
            <person name="Yamashiro T."/>
            <person name="Shiraishi A."/>
            <person name="Satake H."/>
            <person name="Nakayama K."/>
        </authorList>
    </citation>
    <scope>NUCLEOTIDE SEQUENCE</scope>
</reference>
<name>A0ABQ5CGZ0_9ASTR</name>
<evidence type="ECO:0000259" key="1">
    <source>
        <dbReference type="Pfam" id="PF13976"/>
    </source>
</evidence>
<evidence type="ECO:0000313" key="2">
    <source>
        <dbReference type="EMBL" id="GJT25958.1"/>
    </source>
</evidence>
<organism evidence="2 3">
    <name type="scientific">Tanacetum coccineum</name>
    <dbReference type="NCBI Taxonomy" id="301880"/>
    <lineage>
        <taxon>Eukaryota</taxon>
        <taxon>Viridiplantae</taxon>
        <taxon>Streptophyta</taxon>
        <taxon>Embryophyta</taxon>
        <taxon>Tracheophyta</taxon>
        <taxon>Spermatophyta</taxon>
        <taxon>Magnoliopsida</taxon>
        <taxon>eudicotyledons</taxon>
        <taxon>Gunneridae</taxon>
        <taxon>Pentapetalae</taxon>
        <taxon>asterids</taxon>
        <taxon>campanulids</taxon>
        <taxon>Asterales</taxon>
        <taxon>Asteraceae</taxon>
        <taxon>Asteroideae</taxon>
        <taxon>Anthemideae</taxon>
        <taxon>Anthemidinae</taxon>
        <taxon>Tanacetum</taxon>
    </lineage>
</organism>
<protein>
    <submittedName>
        <fullName evidence="2">Zinc finger, CCHC-type containing protein</fullName>
    </submittedName>
</protein>
<dbReference type="PANTHER" id="PTHR42648">
    <property type="entry name" value="TRANSPOSASE, PUTATIVE-RELATED"/>
    <property type="match status" value="1"/>
</dbReference>
<dbReference type="EMBL" id="BQNB010014254">
    <property type="protein sequence ID" value="GJT25958.1"/>
    <property type="molecule type" value="Genomic_DNA"/>
</dbReference>
<keyword evidence="3" id="KW-1185">Reference proteome</keyword>
<comment type="caution">
    <text evidence="2">The sequence shown here is derived from an EMBL/GenBank/DDBJ whole genome shotgun (WGS) entry which is preliminary data.</text>
</comment>
<dbReference type="InterPro" id="IPR025724">
    <property type="entry name" value="GAG-pre-integrase_dom"/>
</dbReference>
<dbReference type="Proteomes" id="UP001151760">
    <property type="component" value="Unassembled WGS sequence"/>
</dbReference>
<feature type="domain" description="GAG-pre-integrase" evidence="1">
    <location>
        <begin position="52"/>
        <end position="97"/>
    </location>
</feature>
<dbReference type="PANTHER" id="PTHR42648:SF30">
    <property type="entry name" value="RIBONUCLEASE H-LIKE DOMAIN, GAG-PRE-INTEGRASE DOMAIN PROTEIN-RELATED"/>
    <property type="match status" value="1"/>
</dbReference>
<dbReference type="InterPro" id="IPR039537">
    <property type="entry name" value="Retrotran_Ty1/copia-like"/>
</dbReference>
<dbReference type="Pfam" id="PF13976">
    <property type="entry name" value="gag_pre-integrs"/>
    <property type="match status" value="1"/>
</dbReference>
<reference evidence="2" key="1">
    <citation type="journal article" date="2022" name="Int. J. Mol. Sci.">
        <title>Draft Genome of Tanacetum Coccineum: Genomic Comparison of Closely Related Tanacetum-Family Plants.</title>
        <authorList>
            <person name="Yamashiro T."/>
            <person name="Shiraishi A."/>
            <person name="Nakayama K."/>
            <person name="Satake H."/>
        </authorList>
    </citation>
    <scope>NUCLEOTIDE SEQUENCE</scope>
</reference>
<sequence>MVLDLCLEQKQKLGFIPRSHLRIEVSLRVQDSDKPKGNNVAVSSVVNMVKHNNSSSIYLSTSKLNDSIPWHARLGHVHFKRMQDVSKDGLISELVHSDLCDLHATPSLRNKKYFVTFIDDASWVPDQSISGLDGRAVVRLPDPKLKTLGERGIECIFVGYAEHSKAFSWKILVFSGPPPMRGTRDEVSDQHSYCFNVEDDLKIFDEAMKSQDVAFWKEAINDEMDSIMGNNTWVLANLPPGCKPLGCKWIFKIKLKVDGTIEKFKGKDMTCTRPDIAFAMGKLSKYTSNPGTQHWQAIQQVLKYLKKIMDYSLTYLVILRFQKDTLIQVGSAILKTIRLPVAGFSSCCAATLEKTYSQMYNGKSRHLGVKHSIIRELVTNEVISIEFVRSQQNLADHLTKRLARDLVIKSGEGMGLKNYTKLGRIVGNLVQLWESDHTWKWAWRLVKLWSRLANSKLRISEVQVAEHLNNVCSVFSYRQNNNKCISSLLSVTLYTPSGLVVQPCQKFTTQRMKTTNDRRKISIPKGGENRIKDNRRKGLQVPDKGTVYVREEAKEMHQSLLDPRLICSEIDASMKAEPMNYEFLVPTVPTGSTKFLLCDEEVMAISVISISSDSSEDSVGTPAGRVILFDALRDRGIEARVVVEADDRDETETGVRGPVEVRVERVTHPVMPKDFPEPAQEGVVEVTYETLEDLVQRFHDHTQTIPVHRIQTIEGNERIAELGEAIAGGLEATMCVECQEFDRLQPLNVTYAKGVETDVTTLVFMIEERLARLEACAMERQMGYLSLEMFVKAPVSTMIVSVPEKDRWSGREGDGKG</sequence>